<feature type="region of interest" description="Disordered" evidence="1">
    <location>
        <begin position="839"/>
        <end position="889"/>
    </location>
</feature>
<evidence type="ECO:0000313" key="3">
    <source>
        <dbReference type="EMBL" id="MFE9601491.1"/>
    </source>
</evidence>
<dbReference type="InterPro" id="IPR052754">
    <property type="entry name" value="NTPase_KAP_P-loop"/>
</dbReference>
<feature type="compositionally biased region" description="Basic and acidic residues" evidence="1">
    <location>
        <begin position="522"/>
        <end position="534"/>
    </location>
</feature>
<dbReference type="Pfam" id="PF07693">
    <property type="entry name" value="KAP_NTPase"/>
    <property type="match status" value="2"/>
</dbReference>
<feature type="compositionally biased region" description="Polar residues" evidence="1">
    <location>
        <begin position="873"/>
        <end position="889"/>
    </location>
</feature>
<feature type="domain" description="AAA+ ATPase" evidence="2">
    <location>
        <begin position="423"/>
        <end position="774"/>
    </location>
</feature>
<accession>A0ABW6M5T4</accession>
<comment type="caution">
    <text evidence="3">The sequence shown here is derived from an EMBL/GenBank/DDBJ whole genome shotgun (WGS) entry which is preliminary data.</text>
</comment>
<name>A0ABW6M5T4_9ACTN</name>
<dbReference type="RefSeq" id="WP_388108752.1">
    <property type="nucleotide sequence ID" value="NZ_JBIAHM010000008.1"/>
</dbReference>
<proteinExistence type="predicted"/>
<dbReference type="Proteomes" id="UP001601303">
    <property type="component" value="Unassembled WGS sequence"/>
</dbReference>
<dbReference type="PANTHER" id="PTHR22674:SF6">
    <property type="entry name" value="NTPASE KAP FAMILY P-LOOP DOMAIN-CONTAINING PROTEIN 1"/>
    <property type="match status" value="1"/>
</dbReference>
<dbReference type="PANTHER" id="PTHR22674">
    <property type="entry name" value="NTPASE, KAP FAMILY P-LOOP DOMAIN-CONTAINING 1"/>
    <property type="match status" value="1"/>
</dbReference>
<dbReference type="InterPro" id="IPR003593">
    <property type="entry name" value="AAA+_ATPase"/>
</dbReference>
<evidence type="ECO:0000313" key="4">
    <source>
        <dbReference type="Proteomes" id="UP001601303"/>
    </source>
</evidence>
<dbReference type="InterPro" id="IPR027417">
    <property type="entry name" value="P-loop_NTPase"/>
</dbReference>
<feature type="domain" description="AAA+ ATPase" evidence="2">
    <location>
        <begin position="46"/>
        <end position="243"/>
    </location>
</feature>
<feature type="region of interest" description="Disordered" evidence="1">
    <location>
        <begin position="522"/>
        <end position="548"/>
    </location>
</feature>
<protein>
    <submittedName>
        <fullName evidence="3">P-loop NTPase fold protein</fullName>
    </submittedName>
</protein>
<keyword evidence="4" id="KW-1185">Reference proteome</keyword>
<dbReference type="InterPro" id="IPR041664">
    <property type="entry name" value="AAA_16"/>
</dbReference>
<gene>
    <name evidence="3" type="ORF">ACFYNQ_23360</name>
</gene>
<dbReference type="Pfam" id="PF13191">
    <property type="entry name" value="AAA_16"/>
    <property type="match status" value="1"/>
</dbReference>
<sequence length="1060" mass="115171">MAPRESPRPHRVTHQLPRQVESFIGRYEELQDLLRHLAPAADPEHEPPPVVVTGPAGIGKTSLALQAAHEAVGRGWFPGGSRYLNRHEADRVNSSDALESVLRSLDWTLTPEQIPINVDSRAAMYRTVLSGLTDAVLLLVDDIDTADQARLLLPVSGRHRVVFISRHSLQPLAAHTVTLGRLSPDEAVDLLEARVRGRNSDDTRLSDDPGSARIIAELTSGLPLALSLVAGRLRNRLRLQPADVAQELTEAMSRARQLADETGMAGAFELSYRNLPPEQAQLLSLLALTVGRKFSTETAAAGLESDAHGARGLLVPLAEAKLIESTSRPDQWEMRDLIRAHAATVADDVIDATQREQARDRILDFALHHSDVAEDGSGFFTTRVGTRPLAGVHSDAPSQEDHLGVARDVEVLAELIAAAETRPPLSIALIGNWGAGKSSLMLQIGQHVDLLARLSRARPGRSAFVSSVRQVRFNAWHYSDTSVWTGLITQLFAALANEDESDAPSATPDPRQAQRDRETLRAELDRREETERQLSDQLTAADGAMPPPGRFTAFGSPVKSYRVLRAALLQTVKDLRFSLPVLALWLALAGVATGAWLLRGTLTAVVTSLLAAAAATAAPLRPLLRRLRTAHRELRGFTERRYAELAAQQRALRTEISGLRERLALIDAAARLGGFLQERAAGTEYQPYLGVLGQAHTDLRQLSHDLQAARAQWRAEGTGSRPPLERIVLYIDDLDRCPPDRVVEVLQAVHLMLGLDLFVVVVAVDARWLIHSLRHHHNALFQHETTTAAVSAAPDVDGLATTVDYLDKIFQIPYAVTPPPPQAMGRYLRSLLPTTVAEHNTRTAESTLTPDQPPPAGQPGPDGDNAPPAPREPTTSAASPDTGTPDQSVEQADLLPRGLRIGAGEVAFMAQLGGLLPTPRAAKRLVNLYRLVRIGVPATDLPAFASSSGAAPYQAVQILLAVLAGNPPAAEELFRRLLACPDGETSINSLLDGSPRGQPPYERLARVLPGVLRDLETVQPIPLAVGHYRRWCTELARYSFHTRELFPTADEPPTGRELLG</sequence>
<evidence type="ECO:0000256" key="1">
    <source>
        <dbReference type="SAM" id="MobiDB-lite"/>
    </source>
</evidence>
<dbReference type="InterPro" id="IPR011646">
    <property type="entry name" value="KAP_P-loop"/>
</dbReference>
<dbReference type="SMART" id="SM00382">
    <property type="entry name" value="AAA"/>
    <property type="match status" value="2"/>
</dbReference>
<evidence type="ECO:0000259" key="2">
    <source>
        <dbReference type="SMART" id="SM00382"/>
    </source>
</evidence>
<reference evidence="3 4" key="1">
    <citation type="submission" date="2024-10" db="EMBL/GenBank/DDBJ databases">
        <title>The Natural Products Discovery Center: Release of the First 8490 Sequenced Strains for Exploring Actinobacteria Biosynthetic Diversity.</title>
        <authorList>
            <person name="Kalkreuter E."/>
            <person name="Kautsar S.A."/>
            <person name="Yang D."/>
            <person name="Bader C.D."/>
            <person name="Teijaro C.N."/>
            <person name="Fluegel L."/>
            <person name="Davis C.M."/>
            <person name="Simpson J.R."/>
            <person name="Lauterbach L."/>
            <person name="Steele A.D."/>
            <person name="Gui C."/>
            <person name="Meng S."/>
            <person name="Li G."/>
            <person name="Viehrig K."/>
            <person name="Ye F."/>
            <person name="Su P."/>
            <person name="Kiefer A.F."/>
            <person name="Nichols A."/>
            <person name="Cepeda A.J."/>
            <person name="Yan W."/>
            <person name="Fan B."/>
            <person name="Jiang Y."/>
            <person name="Adhikari A."/>
            <person name="Zheng C.-J."/>
            <person name="Schuster L."/>
            <person name="Cowan T.M."/>
            <person name="Smanski M.J."/>
            <person name="Chevrette M.G."/>
            <person name="De Carvalho L.P.S."/>
            <person name="Shen B."/>
        </authorList>
    </citation>
    <scope>NUCLEOTIDE SEQUENCE [LARGE SCALE GENOMIC DNA]</scope>
    <source>
        <strain evidence="3 4">NPDC006488</strain>
    </source>
</reference>
<dbReference type="EMBL" id="JBIAHM010000008">
    <property type="protein sequence ID" value="MFE9601491.1"/>
    <property type="molecule type" value="Genomic_DNA"/>
</dbReference>
<organism evidence="3 4">
    <name type="scientific">Streptomyces hokutonensis</name>
    <dbReference type="NCBI Taxonomy" id="1306990"/>
    <lineage>
        <taxon>Bacteria</taxon>
        <taxon>Bacillati</taxon>
        <taxon>Actinomycetota</taxon>
        <taxon>Actinomycetes</taxon>
        <taxon>Kitasatosporales</taxon>
        <taxon>Streptomycetaceae</taxon>
        <taxon>Streptomyces</taxon>
    </lineage>
</organism>
<dbReference type="PRINTS" id="PR00364">
    <property type="entry name" value="DISEASERSIST"/>
</dbReference>
<dbReference type="Gene3D" id="3.40.50.300">
    <property type="entry name" value="P-loop containing nucleotide triphosphate hydrolases"/>
    <property type="match status" value="1"/>
</dbReference>
<dbReference type="SUPFAM" id="SSF52540">
    <property type="entry name" value="P-loop containing nucleoside triphosphate hydrolases"/>
    <property type="match status" value="2"/>
</dbReference>